<accession>A0A2G9GFC0</accession>
<proteinExistence type="predicted"/>
<organism evidence="1 2">
    <name type="scientific">Handroanthus impetiginosus</name>
    <dbReference type="NCBI Taxonomy" id="429701"/>
    <lineage>
        <taxon>Eukaryota</taxon>
        <taxon>Viridiplantae</taxon>
        <taxon>Streptophyta</taxon>
        <taxon>Embryophyta</taxon>
        <taxon>Tracheophyta</taxon>
        <taxon>Spermatophyta</taxon>
        <taxon>Magnoliopsida</taxon>
        <taxon>eudicotyledons</taxon>
        <taxon>Gunneridae</taxon>
        <taxon>Pentapetalae</taxon>
        <taxon>asterids</taxon>
        <taxon>lamiids</taxon>
        <taxon>Lamiales</taxon>
        <taxon>Bignoniaceae</taxon>
        <taxon>Crescentiina</taxon>
        <taxon>Tabebuia alliance</taxon>
        <taxon>Handroanthus</taxon>
    </lineage>
</organism>
<gene>
    <name evidence="1" type="ORF">CDL12_23484</name>
</gene>
<dbReference type="EMBL" id="NKXS01005315">
    <property type="protein sequence ID" value="PIN03986.1"/>
    <property type="molecule type" value="Genomic_DNA"/>
</dbReference>
<dbReference type="AlphaFoldDB" id="A0A2G9GFC0"/>
<sequence>MVDLGTFCFVISRLCAGFIFWDLWEDMIGSMERCDTTHSSNAIVVFVLLFRCRKFELFVNMYALVKNCILV</sequence>
<evidence type="ECO:0000313" key="1">
    <source>
        <dbReference type="EMBL" id="PIN03986.1"/>
    </source>
</evidence>
<keyword evidence="2" id="KW-1185">Reference proteome</keyword>
<evidence type="ECO:0000313" key="2">
    <source>
        <dbReference type="Proteomes" id="UP000231279"/>
    </source>
</evidence>
<protein>
    <submittedName>
        <fullName evidence="1">Uncharacterized protein</fullName>
    </submittedName>
</protein>
<comment type="caution">
    <text evidence="1">The sequence shown here is derived from an EMBL/GenBank/DDBJ whole genome shotgun (WGS) entry which is preliminary data.</text>
</comment>
<reference evidence="2" key="1">
    <citation type="journal article" date="2018" name="Gigascience">
        <title>Genome assembly of the Pink Ipe (Handroanthus impetiginosus, Bignoniaceae), a highly valued, ecologically keystone Neotropical timber forest tree.</title>
        <authorList>
            <person name="Silva-Junior O.B."/>
            <person name="Grattapaglia D."/>
            <person name="Novaes E."/>
            <person name="Collevatti R.G."/>
        </authorList>
    </citation>
    <scope>NUCLEOTIDE SEQUENCE [LARGE SCALE GENOMIC DNA]</scope>
    <source>
        <strain evidence="2">cv. UFG-1</strain>
    </source>
</reference>
<name>A0A2G9GFC0_9LAMI</name>
<dbReference type="Proteomes" id="UP000231279">
    <property type="component" value="Unassembled WGS sequence"/>
</dbReference>